<dbReference type="SUPFAM" id="SSF48452">
    <property type="entry name" value="TPR-like"/>
    <property type="match status" value="1"/>
</dbReference>
<organism evidence="1 2">
    <name type="scientific">Verrucomicrobia subdivision 6 bacterium BACL9 MAG-120507-bin52</name>
    <dbReference type="NCBI Taxonomy" id="1655590"/>
    <lineage>
        <taxon>Bacteria</taxon>
        <taxon>Pseudomonadati</taxon>
        <taxon>Verrucomicrobiota</taxon>
        <taxon>Verrucomicrobiia</taxon>
        <taxon>Verrucomicrobiales</taxon>
        <taxon>Verrucomicrobia subdivision 6</taxon>
    </lineage>
</organism>
<dbReference type="InterPro" id="IPR011990">
    <property type="entry name" value="TPR-like_helical_dom_sf"/>
</dbReference>
<dbReference type="Proteomes" id="UP000051269">
    <property type="component" value="Unassembled WGS sequence"/>
</dbReference>
<sequence>MKSGWAGGLACLLLLLWGGVKISWEQAMTQAQRKAAYGFEGPTAVAIREKVGQGLVLAALGGFRGLAANALMLQAHGAWEEQQWVRVRASLELATVLQPRVAVFWDTASWHLAWNAAVAAERFSGEKSETRRKMEARRWVEAGRDLLERGTKAVPERALLYQRLGDLYWQRLGDYQASAECYRQALAKGDAPPYLERFVGYALDKAGDKKAALVYFRELREKMGSHPPTERRAEIVEREIRKLEQELSGKVAPKKK</sequence>
<accession>A0A0R2RJ44</accession>
<comment type="caution">
    <text evidence="1">The sequence shown here is derived from an EMBL/GenBank/DDBJ whole genome shotgun (WGS) entry which is preliminary data.</text>
</comment>
<protein>
    <recommendedName>
        <fullName evidence="3">Tetratricopeptide repeat-like domain-containing protein</fullName>
    </recommendedName>
</protein>
<reference evidence="1 2" key="1">
    <citation type="submission" date="2015-10" db="EMBL/GenBank/DDBJ databases">
        <title>Metagenome-Assembled Genomes uncover a global brackish microbiome.</title>
        <authorList>
            <person name="Hugerth L.W."/>
            <person name="Larsson J."/>
            <person name="Alneberg J."/>
            <person name="Lindh M.V."/>
            <person name="Legrand C."/>
            <person name="Pinhassi J."/>
            <person name="Andersson A.F."/>
        </authorList>
    </citation>
    <scope>NUCLEOTIDE SEQUENCE [LARGE SCALE GENOMIC DNA]</scope>
    <source>
        <strain evidence="1">BACL18 MAG-120507-bin52</strain>
    </source>
</reference>
<evidence type="ECO:0000313" key="2">
    <source>
        <dbReference type="Proteomes" id="UP000051269"/>
    </source>
</evidence>
<dbReference type="AlphaFoldDB" id="A0A0R2RJ44"/>
<dbReference type="Gene3D" id="1.25.40.10">
    <property type="entry name" value="Tetratricopeptide repeat domain"/>
    <property type="match status" value="1"/>
</dbReference>
<evidence type="ECO:0000313" key="1">
    <source>
        <dbReference type="EMBL" id="KRO62401.1"/>
    </source>
</evidence>
<name>A0A0R2RJ44_9BACT</name>
<proteinExistence type="predicted"/>
<gene>
    <name evidence="1" type="ORF">ABR82_00030</name>
</gene>
<evidence type="ECO:0008006" key="3">
    <source>
        <dbReference type="Google" id="ProtNLM"/>
    </source>
</evidence>
<dbReference type="EMBL" id="LIBO01000083">
    <property type="protein sequence ID" value="KRO62401.1"/>
    <property type="molecule type" value="Genomic_DNA"/>
</dbReference>